<reference evidence="5" key="1">
    <citation type="submission" date="2015-12" db="EMBL/GenBank/DDBJ databases">
        <authorList>
            <person name="Zhang G."/>
            <person name="Stingl U."/>
        </authorList>
    </citation>
    <scope>NUCLEOTIDE SEQUENCE [LARGE SCALE GENOMIC DNA]</scope>
    <source>
        <strain evidence="5">ZGT118</strain>
    </source>
</reference>
<dbReference type="STRING" id="1685379.AVO45_11550"/>
<keyword evidence="5" id="KW-1185">Reference proteome</keyword>
<evidence type="ECO:0000256" key="2">
    <source>
        <dbReference type="SAM" id="SignalP"/>
    </source>
</evidence>
<dbReference type="InterPro" id="IPR036249">
    <property type="entry name" value="Thioredoxin-like_sf"/>
</dbReference>
<dbReference type="GO" id="GO:0015036">
    <property type="term" value="F:disulfide oxidoreductase activity"/>
    <property type="evidence" value="ECO:0007669"/>
    <property type="project" value="UniProtKB-ARBA"/>
</dbReference>
<dbReference type="Gene3D" id="3.40.30.10">
    <property type="entry name" value="Glutaredoxin"/>
    <property type="match status" value="1"/>
</dbReference>
<dbReference type="EMBL" id="LQBQ01000035">
    <property type="protein sequence ID" value="KUJ76426.1"/>
    <property type="molecule type" value="Genomic_DNA"/>
</dbReference>
<dbReference type="Pfam" id="PF00578">
    <property type="entry name" value="AhpC-TSA"/>
    <property type="match status" value="1"/>
</dbReference>
<name>A0A0X3TPR8_9RHOB</name>
<dbReference type="Proteomes" id="UP000053791">
    <property type="component" value="Unassembled WGS sequence"/>
</dbReference>
<dbReference type="OrthoDB" id="9799347at2"/>
<feature type="chain" id="PRO_5007054255" evidence="2">
    <location>
        <begin position="23"/>
        <end position="185"/>
    </location>
</feature>
<evidence type="ECO:0000256" key="1">
    <source>
        <dbReference type="ARBA" id="ARBA00023284"/>
    </source>
</evidence>
<dbReference type="SUPFAM" id="SSF52833">
    <property type="entry name" value="Thioredoxin-like"/>
    <property type="match status" value="1"/>
</dbReference>
<dbReference type="PANTHER" id="PTHR42852:SF18">
    <property type="entry name" value="CHROMOSOME UNDETERMINED SCAFFOLD_47, WHOLE GENOME SHOTGUN SEQUENCE"/>
    <property type="match status" value="1"/>
</dbReference>
<keyword evidence="1" id="KW-0676">Redox-active center</keyword>
<proteinExistence type="predicted"/>
<dbReference type="PROSITE" id="PS00194">
    <property type="entry name" value="THIOREDOXIN_1"/>
    <property type="match status" value="1"/>
</dbReference>
<dbReference type="PROSITE" id="PS51352">
    <property type="entry name" value="THIOREDOXIN_2"/>
    <property type="match status" value="1"/>
</dbReference>
<protein>
    <submittedName>
        <fullName evidence="4">Thioredoxin</fullName>
    </submittedName>
</protein>
<dbReference type="InterPro" id="IPR000866">
    <property type="entry name" value="AhpC/TSA"/>
</dbReference>
<feature type="signal peptide" evidence="2">
    <location>
        <begin position="1"/>
        <end position="22"/>
    </location>
</feature>
<accession>A0A0X3TPR8</accession>
<dbReference type="AlphaFoldDB" id="A0A0X3TPR8"/>
<evidence type="ECO:0000313" key="4">
    <source>
        <dbReference type="EMBL" id="KUJ76426.1"/>
    </source>
</evidence>
<dbReference type="GO" id="GO:0016209">
    <property type="term" value="F:antioxidant activity"/>
    <property type="evidence" value="ECO:0007669"/>
    <property type="project" value="InterPro"/>
</dbReference>
<gene>
    <name evidence="4" type="ORF">AVO45_11550</name>
</gene>
<dbReference type="PANTHER" id="PTHR42852">
    <property type="entry name" value="THIOL:DISULFIDE INTERCHANGE PROTEIN DSBE"/>
    <property type="match status" value="1"/>
</dbReference>
<organism evidence="4 5">
    <name type="scientific">Ruegeria marisrubri</name>
    <dbReference type="NCBI Taxonomy" id="1685379"/>
    <lineage>
        <taxon>Bacteria</taxon>
        <taxon>Pseudomonadati</taxon>
        <taxon>Pseudomonadota</taxon>
        <taxon>Alphaproteobacteria</taxon>
        <taxon>Rhodobacterales</taxon>
        <taxon>Roseobacteraceae</taxon>
        <taxon>Ruegeria</taxon>
    </lineage>
</organism>
<evidence type="ECO:0000259" key="3">
    <source>
        <dbReference type="PROSITE" id="PS51352"/>
    </source>
</evidence>
<dbReference type="CDD" id="cd02966">
    <property type="entry name" value="TlpA_like_family"/>
    <property type="match status" value="1"/>
</dbReference>
<sequence>MRLFRLASLYMALALGANAVMAADVASLGALRDGSMKKLILHSEPKPASTAEFQLEDDKGTGSLADYRGKYVLLNFWATWCAPCRKEMPQLAELQAEFGGDRFEVLTLATGRNSPAGIKKFFAENGISNLPRHQDPKQAVAREMGVAGLPVTVILDPEGQEIARLLGDAEWNSDSAKAIIASLLD</sequence>
<evidence type="ECO:0000313" key="5">
    <source>
        <dbReference type="Proteomes" id="UP000053791"/>
    </source>
</evidence>
<dbReference type="RefSeq" id="WP_068348251.1">
    <property type="nucleotide sequence ID" value="NZ_LQBQ01000035.1"/>
</dbReference>
<keyword evidence="2" id="KW-0732">Signal</keyword>
<feature type="domain" description="Thioredoxin" evidence="3">
    <location>
        <begin position="44"/>
        <end position="185"/>
    </location>
</feature>
<dbReference type="InterPro" id="IPR050553">
    <property type="entry name" value="Thioredoxin_ResA/DsbE_sf"/>
</dbReference>
<dbReference type="InterPro" id="IPR013766">
    <property type="entry name" value="Thioredoxin_domain"/>
</dbReference>
<comment type="caution">
    <text evidence="4">The sequence shown here is derived from an EMBL/GenBank/DDBJ whole genome shotgun (WGS) entry which is preliminary data.</text>
</comment>
<dbReference type="InterPro" id="IPR017937">
    <property type="entry name" value="Thioredoxin_CS"/>
</dbReference>